<reference evidence="1 2" key="1">
    <citation type="submission" date="2015-08" db="EMBL/GenBank/DDBJ databases">
        <title>Whole genome sequence of Flavobacterium akiainvivens IK-1T, from decaying Wikstroemia oahuensis, an endemic Hawaiian shrub.</title>
        <authorList>
            <person name="Wan X."/>
            <person name="Hou S."/>
            <person name="Saito J."/>
            <person name="Donachie S."/>
        </authorList>
    </citation>
    <scope>NUCLEOTIDE SEQUENCE [LARGE SCALE GENOMIC DNA]</scope>
    <source>
        <strain evidence="1 2">IK-1</strain>
    </source>
</reference>
<keyword evidence="2" id="KW-1185">Reference proteome</keyword>
<dbReference type="RefSeq" id="WP_054407397.1">
    <property type="nucleotide sequence ID" value="NZ_FOYA01000007.1"/>
</dbReference>
<name>A0A0M9VHV7_9FLAO</name>
<dbReference type="PROSITE" id="PS51257">
    <property type="entry name" value="PROKAR_LIPOPROTEIN"/>
    <property type="match status" value="1"/>
</dbReference>
<dbReference type="STRING" id="1202724.AM493_07970"/>
<sequence length="151" mass="17431">MKKLLTLLAASLLATACSKQPRIEYNVKPNTFIREAGKYHFKDMELVVRGLEDGTILYGIAGEKSKVLYQHPITKPFSDYQYWMLYVDNAENVWFYNSDLSEFMVHFKQPDGSYATQDGFGNLDKMPKDLKAELEKHNNFKNRPQAPATKQ</sequence>
<proteinExistence type="predicted"/>
<organism evidence="1 2">
    <name type="scientific">Flavobacterium akiainvivens</name>
    <dbReference type="NCBI Taxonomy" id="1202724"/>
    <lineage>
        <taxon>Bacteria</taxon>
        <taxon>Pseudomonadati</taxon>
        <taxon>Bacteroidota</taxon>
        <taxon>Flavobacteriia</taxon>
        <taxon>Flavobacteriales</taxon>
        <taxon>Flavobacteriaceae</taxon>
        <taxon>Flavobacterium</taxon>
    </lineage>
</organism>
<accession>A0A0M9VHV7</accession>
<dbReference type="AlphaFoldDB" id="A0A0M9VHV7"/>
<dbReference type="OrthoDB" id="1364841at2"/>
<dbReference type="Proteomes" id="UP000037755">
    <property type="component" value="Unassembled WGS sequence"/>
</dbReference>
<gene>
    <name evidence="1" type="ORF">AM493_07970</name>
</gene>
<evidence type="ECO:0008006" key="3">
    <source>
        <dbReference type="Google" id="ProtNLM"/>
    </source>
</evidence>
<protein>
    <recommendedName>
        <fullName evidence="3">Lipoprotein</fullName>
    </recommendedName>
</protein>
<comment type="caution">
    <text evidence="1">The sequence shown here is derived from an EMBL/GenBank/DDBJ whole genome shotgun (WGS) entry which is preliminary data.</text>
</comment>
<dbReference type="EMBL" id="LIYD01000005">
    <property type="protein sequence ID" value="KOS05979.1"/>
    <property type="molecule type" value="Genomic_DNA"/>
</dbReference>
<dbReference type="PATRIC" id="fig|1202724.3.peg.1656"/>
<evidence type="ECO:0000313" key="2">
    <source>
        <dbReference type="Proteomes" id="UP000037755"/>
    </source>
</evidence>
<evidence type="ECO:0000313" key="1">
    <source>
        <dbReference type="EMBL" id="KOS05979.1"/>
    </source>
</evidence>